<dbReference type="OMA" id="RYEPMLL"/>
<dbReference type="GO" id="GO:0005882">
    <property type="term" value="C:intermediate filament"/>
    <property type="evidence" value="ECO:0007669"/>
    <property type="project" value="InterPro"/>
</dbReference>
<dbReference type="Proteomes" id="UP000264820">
    <property type="component" value="Unplaced"/>
</dbReference>
<dbReference type="CTD" id="81493"/>
<feature type="region of interest" description="Disordered" evidence="1">
    <location>
        <begin position="157"/>
        <end position="188"/>
    </location>
</feature>
<dbReference type="PANTHER" id="PTHR47147">
    <property type="entry name" value="SYNCOILIN"/>
    <property type="match status" value="1"/>
</dbReference>
<reference evidence="2" key="1">
    <citation type="submission" date="2025-08" db="UniProtKB">
        <authorList>
            <consortium name="Ensembl"/>
        </authorList>
    </citation>
    <scope>IDENTIFICATION</scope>
</reference>
<dbReference type="RefSeq" id="XP_019731826.1">
    <property type="nucleotide sequence ID" value="XM_019876267.1"/>
</dbReference>
<evidence type="ECO:0000313" key="2">
    <source>
        <dbReference type="Ensembl" id="ENSHCOP00000005046.1"/>
    </source>
</evidence>
<evidence type="ECO:0000313" key="3">
    <source>
        <dbReference type="Proteomes" id="UP000264820"/>
    </source>
</evidence>
<protein>
    <submittedName>
        <fullName evidence="2">Trichohyalin-like</fullName>
    </submittedName>
</protein>
<dbReference type="GeneID" id="109519615"/>
<dbReference type="KEGG" id="hcq:109519615"/>
<evidence type="ECO:0000256" key="1">
    <source>
        <dbReference type="SAM" id="MobiDB-lite"/>
    </source>
</evidence>
<feature type="compositionally biased region" description="Basic and acidic residues" evidence="1">
    <location>
        <begin position="157"/>
        <end position="187"/>
    </location>
</feature>
<feature type="region of interest" description="Disordered" evidence="1">
    <location>
        <begin position="258"/>
        <end position="277"/>
    </location>
</feature>
<keyword evidence="3" id="KW-1185">Reference proteome</keyword>
<dbReference type="OrthoDB" id="8842296at2759"/>
<accession>A0A3Q2XXB5</accession>
<dbReference type="RefSeq" id="XP_019731827.1">
    <property type="nucleotide sequence ID" value="XM_019876268.1"/>
</dbReference>
<dbReference type="GeneTree" id="ENSGT00390000018108"/>
<dbReference type="InterPro" id="IPR027702">
    <property type="entry name" value="Syncoilin"/>
</dbReference>
<dbReference type="AlphaFoldDB" id="A0A3Q2XXB5"/>
<dbReference type="Ensembl" id="ENSHCOT00000006020.1">
    <property type="protein sequence ID" value="ENSHCOP00000005046.1"/>
    <property type="gene ID" value="ENSHCOG00000006640.1"/>
</dbReference>
<feature type="region of interest" description="Disordered" evidence="1">
    <location>
        <begin position="1"/>
        <end position="26"/>
    </location>
</feature>
<proteinExistence type="predicted"/>
<organism evidence="2 3">
    <name type="scientific">Hippocampus comes</name>
    <name type="common">Tiger tail seahorse</name>
    <dbReference type="NCBI Taxonomy" id="109280"/>
    <lineage>
        <taxon>Eukaryota</taxon>
        <taxon>Metazoa</taxon>
        <taxon>Chordata</taxon>
        <taxon>Craniata</taxon>
        <taxon>Vertebrata</taxon>
        <taxon>Euteleostomi</taxon>
        <taxon>Actinopterygii</taxon>
        <taxon>Neopterygii</taxon>
        <taxon>Teleostei</taxon>
        <taxon>Neoteleostei</taxon>
        <taxon>Acanthomorphata</taxon>
        <taxon>Syngnathiaria</taxon>
        <taxon>Syngnathiformes</taxon>
        <taxon>Syngnathoidei</taxon>
        <taxon>Syngnathidae</taxon>
        <taxon>Hippocampus</taxon>
    </lineage>
</organism>
<dbReference type="PANTHER" id="PTHR47147:SF1">
    <property type="entry name" value="SYNCOILIN"/>
    <property type="match status" value="1"/>
</dbReference>
<dbReference type="STRING" id="109280.ENSHCOP00000005046"/>
<sequence length="561" mass="65508">MEDDDDPSSDFEPLFIREENGDPETNWSTLDFTRTHMSQPSSMGPYLLEMDDLLKRCEELTDIPLESDPEQMLGERETSPYFSTSHTGNTMGMADECAEHQFHEDMPITSSGNKLSSTMVQYEGQLMGMLAMLESCMDEAPVDLQMNQEYVHVNKVKDMTSERQSVGHRDPSRNRSESEVHDQEFKYSKPSMTVGCTSRVDDVNVTDSPTESLEMEMSFGVDGFQTLASQMEKCIEELQRLERKRKDLLGEVLQLRRQEAKEEEEEEATASDSNISNRVNELMAVLRKEEEDRREERKREVQLLRSEVAEEERRVWKAEMEKQELRDEMRKLKRQLFTKAKESAHIQAALNKRRHETDLQKREEEKLQTLFQQMTEEGSQLKSQHQQYLRDLRAEICVCTASRTCNTTQEELSRRNSCGDIQQYLQDSLRALENRYEPVLLGLQKRKETTTRASLKAKEQTRELKAQLGPLREEMQAQVLQRARLEEKLKLVHVQRREDAEHYEESIRCLERSSRELKMELTVQRRKNKEAADLRDCLSKQILLYRSAAGDHQKSENQKEA</sequence>
<reference evidence="2" key="2">
    <citation type="submission" date="2025-09" db="UniProtKB">
        <authorList>
            <consortium name="Ensembl"/>
        </authorList>
    </citation>
    <scope>IDENTIFICATION</scope>
</reference>
<name>A0A3Q2XXB5_HIPCM</name>